<name>A0A9W6Q894_9ACTN</name>
<accession>A0A9W6Q894</accession>
<reference evidence="1" key="1">
    <citation type="submission" date="2023-02" db="EMBL/GenBank/DDBJ databases">
        <title>Kitasatospora phosalacinea NBRC 14627.</title>
        <authorList>
            <person name="Ichikawa N."/>
            <person name="Sato H."/>
            <person name="Tonouchi N."/>
        </authorList>
    </citation>
    <scope>NUCLEOTIDE SEQUENCE</scope>
    <source>
        <strain evidence="1">NBRC 14627</strain>
    </source>
</reference>
<evidence type="ECO:0000313" key="2">
    <source>
        <dbReference type="Proteomes" id="UP001165041"/>
    </source>
</evidence>
<organism evidence="1 2">
    <name type="scientific">Kitasatospora phosalacinea</name>
    <dbReference type="NCBI Taxonomy" id="2065"/>
    <lineage>
        <taxon>Bacteria</taxon>
        <taxon>Bacillati</taxon>
        <taxon>Actinomycetota</taxon>
        <taxon>Actinomycetes</taxon>
        <taxon>Kitasatosporales</taxon>
        <taxon>Streptomycetaceae</taxon>
        <taxon>Kitasatospora</taxon>
    </lineage>
</organism>
<protein>
    <submittedName>
        <fullName evidence="1">Uncharacterized protein</fullName>
    </submittedName>
</protein>
<evidence type="ECO:0000313" key="1">
    <source>
        <dbReference type="EMBL" id="GLW70571.1"/>
    </source>
</evidence>
<gene>
    <name evidence="1" type="ORF">Kpho02_28700</name>
</gene>
<dbReference type="EMBL" id="BSSA01000008">
    <property type="protein sequence ID" value="GLW70571.1"/>
    <property type="molecule type" value="Genomic_DNA"/>
</dbReference>
<proteinExistence type="predicted"/>
<dbReference type="Proteomes" id="UP001165041">
    <property type="component" value="Unassembled WGS sequence"/>
</dbReference>
<sequence length="69" mass="7370">MGLPSGGDGVGALSWAILPLIGMQLQVMCNYERGACDPRATGLPRRLFGKLPDGSWAEVLDPDEWSSPI</sequence>
<comment type="caution">
    <text evidence="1">The sequence shown here is derived from an EMBL/GenBank/DDBJ whole genome shotgun (WGS) entry which is preliminary data.</text>
</comment>
<dbReference type="AlphaFoldDB" id="A0A9W6Q894"/>